<evidence type="ECO:0000259" key="20">
    <source>
        <dbReference type="PROSITE" id="PS50110"/>
    </source>
</evidence>
<evidence type="ECO:0000256" key="1">
    <source>
        <dbReference type="ARBA" id="ARBA00000085"/>
    </source>
</evidence>
<dbReference type="SMART" id="SM00091">
    <property type="entry name" value="PAS"/>
    <property type="match status" value="2"/>
</dbReference>
<evidence type="ECO:0000256" key="7">
    <source>
        <dbReference type="ARBA" id="ARBA00022679"/>
    </source>
</evidence>
<dbReference type="InterPro" id="IPR011006">
    <property type="entry name" value="CheY-like_superfamily"/>
</dbReference>
<feature type="domain" description="HPt" evidence="23">
    <location>
        <begin position="809"/>
        <end position="896"/>
    </location>
</feature>
<dbReference type="InterPro" id="IPR035965">
    <property type="entry name" value="PAS-like_dom_sf"/>
</dbReference>
<dbReference type="InterPro" id="IPR036097">
    <property type="entry name" value="HisK_dim/P_sf"/>
</dbReference>
<dbReference type="Gene3D" id="1.10.287.130">
    <property type="match status" value="1"/>
</dbReference>
<dbReference type="Pfam" id="PF00512">
    <property type="entry name" value="HisKA"/>
    <property type="match status" value="1"/>
</dbReference>
<dbReference type="CDD" id="cd17546">
    <property type="entry name" value="REC_hyHK_CKI1_RcsC-like"/>
    <property type="match status" value="1"/>
</dbReference>
<feature type="domain" description="Response regulatory" evidence="20">
    <location>
        <begin position="630"/>
        <end position="748"/>
    </location>
</feature>
<name>A0A850RH73_9GAMM</name>
<evidence type="ECO:0000259" key="22">
    <source>
        <dbReference type="PROSITE" id="PS50113"/>
    </source>
</evidence>
<dbReference type="GO" id="GO:0005886">
    <property type="term" value="C:plasma membrane"/>
    <property type="evidence" value="ECO:0007669"/>
    <property type="project" value="UniProtKB-SubCell"/>
</dbReference>
<evidence type="ECO:0000256" key="15">
    <source>
        <dbReference type="PROSITE-ProRule" id="PRU00110"/>
    </source>
</evidence>
<evidence type="ECO:0000259" key="19">
    <source>
        <dbReference type="PROSITE" id="PS50109"/>
    </source>
</evidence>
<dbReference type="SUPFAM" id="SSF47226">
    <property type="entry name" value="Histidine-containing phosphotransfer domain, HPT domain"/>
    <property type="match status" value="1"/>
</dbReference>
<dbReference type="InterPro" id="IPR005467">
    <property type="entry name" value="His_kinase_dom"/>
</dbReference>
<dbReference type="InterPro" id="IPR004358">
    <property type="entry name" value="Sig_transdc_His_kin-like_C"/>
</dbReference>
<sequence>MNHPSEHSTRTARLIWPVLLVLLVVTLALAAMSGYADPHCRLDTPACLMNLGLGFILVLTYAAGVLLWRREHRQREQAVLELRRTAETHFDDEQRLRSDEQRWKRALDGAGHAVWDWNVQAGTVDFSASWHELIGYQPGELSNSLSEWERRIHPDDLEETIALVKSHLDGHAAHYESIHRMRHRDGRWVWILDRGLIFERAADGTPIRMIGTHTDITALRQTEENLRLAIESAQLGLWNLDVGTDRVQCWGHLSAQFGLPANAEPSYEEIMSLIHPEDRPATDRLVRRALEQHAPYQAEYRVIQPDGSLRWISALGRTSFSPEGRVERLSGVTLDITERKRMEQELRESERRFRELNSSLARQIEASTAEARAASAAKSEFLAHMSHEIRTPLNAVLGLTQVLEREPLPADQHELVEHIHEAGQSLLVLLNDILDFSKIEAGQLRLESHPFDLDTLLAKVDSLMLSTAQSRGLTLDIETPDTPIGSLLGDALRLDQVLLNLIGNAIKFTEHGGIRVRIRTLESDARQVRLRFEVSDSGIGIEPATVTRLFQAFTQADGHISRRFGGTGLGLSISKRLVELMGGRIGVESQVGQGSTFWFELPFARAATDPVVPVFHAQRTESGPRLTGRRFLVVDDSAMNREVVERALGKEGARVTLAVDGQQAVRILESCPAGFDAVLMDVRMPVMDGLTATGLIRDDLGLTDLPIIALTAGVTTEEQAAARAAGVDDILPKPLDLEQLVDCLAARIGAQPPADAEVEPVTELPDAERAVDSETSAEMPSAAFADTGAAFPDIPGIDQALAIRSLGNDPAFFQHLLTRFISEQHDAVERAQEALAQGARKAATQAMHRLRGEAGHLGAADLMQRAERLELAIEQGVDARVLAPELESLEQRLMDFIVLCGPWVLDTETTTPPERHSATTEVMSDPDLERVAELRAALSENNSRARRIFRELEPALKSALGADRCRTLGTAIRDLRFEAALAVLKEAALEPPSAG</sequence>
<dbReference type="InterPro" id="IPR003594">
    <property type="entry name" value="HATPase_dom"/>
</dbReference>
<gene>
    <name evidence="24" type="ORF">HW932_06665</name>
</gene>
<dbReference type="SUPFAM" id="SSF47384">
    <property type="entry name" value="Homodimeric domain of signal transducing histidine kinase"/>
    <property type="match status" value="1"/>
</dbReference>
<feature type="modified residue" description="4-aspartylphosphate" evidence="16">
    <location>
        <position position="681"/>
    </location>
</feature>
<evidence type="ECO:0000256" key="16">
    <source>
        <dbReference type="PROSITE-ProRule" id="PRU00169"/>
    </source>
</evidence>
<comment type="subcellular location">
    <subcellularLocation>
        <location evidence="2">Cell inner membrane</location>
        <topology evidence="2">Multi-pass membrane protein</topology>
    </subcellularLocation>
</comment>
<dbReference type="InterPro" id="IPR000014">
    <property type="entry name" value="PAS"/>
</dbReference>
<dbReference type="PROSITE" id="PS50109">
    <property type="entry name" value="HIS_KIN"/>
    <property type="match status" value="1"/>
</dbReference>
<keyword evidence="25" id="KW-1185">Reference proteome</keyword>
<feature type="domain" description="PAC" evidence="22">
    <location>
        <begin position="175"/>
        <end position="228"/>
    </location>
</feature>
<dbReference type="GO" id="GO:0005524">
    <property type="term" value="F:ATP binding"/>
    <property type="evidence" value="ECO:0007669"/>
    <property type="project" value="UniProtKB-KW"/>
</dbReference>
<dbReference type="SMART" id="SM00448">
    <property type="entry name" value="REC"/>
    <property type="match status" value="1"/>
</dbReference>
<feature type="domain" description="PAC" evidence="22">
    <location>
        <begin position="296"/>
        <end position="348"/>
    </location>
</feature>
<keyword evidence="13" id="KW-0902">Two-component regulatory system</keyword>
<dbReference type="CDD" id="cd16922">
    <property type="entry name" value="HATPase_EvgS-ArcB-TorS-like"/>
    <property type="match status" value="1"/>
</dbReference>
<dbReference type="SUPFAM" id="SSF55874">
    <property type="entry name" value="ATPase domain of HSP90 chaperone/DNA topoisomerase II/histidine kinase"/>
    <property type="match status" value="1"/>
</dbReference>
<proteinExistence type="predicted"/>
<dbReference type="FunFam" id="3.30.565.10:FF:000010">
    <property type="entry name" value="Sensor histidine kinase RcsC"/>
    <property type="match status" value="1"/>
</dbReference>
<keyword evidence="12 18" id="KW-1133">Transmembrane helix</keyword>
<evidence type="ECO:0000313" key="24">
    <source>
        <dbReference type="EMBL" id="NVZ08941.1"/>
    </source>
</evidence>
<dbReference type="InterPro" id="IPR036641">
    <property type="entry name" value="HPT_dom_sf"/>
</dbReference>
<keyword evidence="11" id="KW-0067">ATP-binding</keyword>
<dbReference type="PRINTS" id="PR00344">
    <property type="entry name" value="BCTRLSENSOR"/>
</dbReference>
<keyword evidence="6 16" id="KW-0597">Phosphoprotein</keyword>
<dbReference type="Pfam" id="PF08447">
    <property type="entry name" value="PAS_3"/>
    <property type="match status" value="2"/>
</dbReference>
<dbReference type="InterPro" id="IPR036890">
    <property type="entry name" value="HATPase_C_sf"/>
</dbReference>
<evidence type="ECO:0000313" key="25">
    <source>
        <dbReference type="Proteomes" id="UP000592294"/>
    </source>
</evidence>
<dbReference type="PANTHER" id="PTHR45339">
    <property type="entry name" value="HYBRID SIGNAL TRANSDUCTION HISTIDINE KINASE J"/>
    <property type="match status" value="1"/>
</dbReference>
<dbReference type="PROSITE" id="PS50894">
    <property type="entry name" value="HPT"/>
    <property type="match status" value="1"/>
</dbReference>
<dbReference type="CDD" id="cd00082">
    <property type="entry name" value="HisKA"/>
    <property type="match status" value="1"/>
</dbReference>
<evidence type="ECO:0000256" key="11">
    <source>
        <dbReference type="ARBA" id="ARBA00022840"/>
    </source>
</evidence>
<dbReference type="SMART" id="SM00387">
    <property type="entry name" value="HATPase_c"/>
    <property type="match status" value="1"/>
</dbReference>
<comment type="caution">
    <text evidence="24">The sequence shown here is derived from an EMBL/GenBank/DDBJ whole genome shotgun (WGS) entry which is preliminary data.</text>
</comment>
<dbReference type="Gene3D" id="2.10.70.100">
    <property type="match status" value="1"/>
</dbReference>
<keyword evidence="4" id="KW-1003">Cell membrane</keyword>
<evidence type="ECO:0000256" key="13">
    <source>
        <dbReference type="ARBA" id="ARBA00023012"/>
    </source>
</evidence>
<dbReference type="PANTHER" id="PTHR45339:SF1">
    <property type="entry name" value="HYBRID SIGNAL TRANSDUCTION HISTIDINE KINASE J"/>
    <property type="match status" value="1"/>
</dbReference>
<comment type="catalytic activity">
    <reaction evidence="1">
        <text>ATP + protein L-histidine = ADP + protein N-phospho-L-histidine.</text>
        <dbReference type="EC" id="2.7.13.3"/>
    </reaction>
</comment>
<dbReference type="InterPro" id="IPR013655">
    <property type="entry name" value="PAS_fold_3"/>
</dbReference>
<feature type="transmembrane region" description="Helical" evidence="18">
    <location>
        <begin position="14"/>
        <end position="36"/>
    </location>
</feature>
<evidence type="ECO:0000259" key="23">
    <source>
        <dbReference type="PROSITE" id="PS50894"/>
    </source>
</evidence>
<dbReference type="Pfam" id="PF00072">
    <property type="entry name" value="Response_reg"/>
    <property type="match status" value="1"/>
</dbReference>
<evidence type="ECO:0000256" key="3">
    <source>
        <dbReference type="ARBA" id="ARBA00012438"/>
    </source>
</evidence>
<evidence type="ECO:0000256" key="4">
    <source>
        <dbReference type="ARBA" id="ARBA00022475"/>
    </source>
</evidence>
<keyword evidence="9" id="KW-0677">Repeat</keyword>
<dbReference type="FunFam" id="2.10.70.100:FF:000001">
    <property type="entry name" value="Sensory transduction histidine kinase"/>
    <property type="match status" value="1"/>
</dbReference>
<organism evidence="24 25">
    <name type="scientific">Allochromatium humboldtianum</name>
    <dbReference type="NCBI Taxonomy" id="504901"/>
    <lineage>
        <taxon>Bacteria</taxon>
        <taxon>Pseudomonadati</taxon>
        <taxon>Pseudomonadota</taxon>
        <taxon>Gammaproteobacteria</taxon>
        <taxon>Chromatiales</taxon>
        <taxon>Chromatiaceae</taxon>
        <taxon>Allochromatium</taxon>
    </lineage>
</organism>
<evidence type="ECO:0000256" key="10">
    <source>
        <dbReference type="ARBA" id="ARBA00022741"/>
    </source>
</evidence>
<dbReference type="GO" id="GO:0000155">
    <property type="term" value="F:phosphorelay sensor kinase activity"/>
    <property type="evidence" value="ECO:0007669"/>
    <property type="project" value="InterPro"/>
</dbReference>
<dbReference type="PROSITE" id="PS50112">
    <property type="entry name" value="PAS"/>
    <property type="match status" value="2"/>
</dbReference>
<feature type="domain" description="PAS" evidence="21">
    <location>
        <begin position="222"/>
        <end position="293"/>
    </location>
</feature>
<reference evidence="24 25" key="1">
    <citation type="submission" date="2020-06" db="EMBL/GenBank/DDBJ databases">
        <title>Whole-genome sequence of Allochromatium humboldtianum DSM 21881, type strain.</title>
        <authorList>
            <person name="Kyndt J.A."/>
            <person name="Meyer T.E."/>
        </authorList>
    </citation>
    <scope>NUCLEOTIDE SEQUENCE [LARGE SCALE GENOMIC DNA]</scope>
    <source>
        <strain evidence="24 25">DSM 21881</strain>
    </source>
</reference>
<dbReference type="Proteomes" id="UP000592294">
    <property type="component" value="Unassembled WGS sequence"/>
</dbReference>
<dbReference type="PROSITE" id="PS50113">
    <property type="entry name" value="PAC"/>
    <property type="match status" value="2"/>
</dbReference>
<evidence type="ECO:0000256" key="8">
    <source>
        <dbReference type="ARBA" id="ARBA00022692"/>
    </source>
</evidence>
<keyword evidence="10" id="KW-0547">Nucleotide-binding</keyword>
<dbReference type="Pfam" id="PF01627">
    <property type="entry name" value="Hpt"/>
    <property type="match status" value="1"/>
</dbReference>
<dbReference type="Pfam" id="PF02518">
    <property type="entry name" value="HATPase_c"/>
    <property type="match status" value="1"/>
</dbReference>
<evidence type="ECO:0000256" key="6">
    <source>
        <dbReference type="ARBA" id="ARBA00022553"/>
    </source>
</evidence>
<dbReference type="EC" id="2.7.13.3" evidence="3"/>
<dbReference type="CDD" id="cd00130">
    <property type="entry name" value="PAS"/>
    <property type="match status" value="2"/>
</dbReference>
<dbReference type="Gene3D" id="1.20.120.160">
    <property type="entry name" value="HPT domain"/>
    <property type="match status" value="1"/>
</dbReference>
<dbReference type="InterPro" id="IPR001610">
    <property type="entry name" value="PAC"/>
</dbReference>
<dbReference type="InterPro" id="IPR001789">
    <property type="entry name" value="Sig_transdc_resp-reg_receiver"/>
</dbReference>
<evidence type="ECO:0000256" key="17">
    <source>
        <dbReference type="SAM" id="Coils"/>
    </source>
</evidence>
<evidence type="ECO:0000256" key="9">
    <source>
        <dbReference type="ARBA" id="ARBA00022737"/>
    </source>
</evidence>
<feature type="transmembrane region" description="Helical" evidence="18">
    <location>
        <begin position="48"/>
        <end position="68"/>
    </location>
</feature>
<keyword evidence="7" id="KW-0808">Transferase</keyword>
<dbReference type="PROSITE" id="PS50110">
    <property type="entry name" value="RESPONSE_REGULATORY"/>
    <property type="match status" value="1"/>
</dbReference>
<keyword evidence="14 18" id="KW-0472">Membrane</keyword>
<dbReference type="EMBL" id="JABZEO010000003">
    <property type="protein sequence ID" value="NVZ08941.1"/>
    <property type="molecule type" value="Genomic_DNA"/>
</dbReference>
<dbReference type="Gene3D" id="3.30.565.10">
    <property type="entry name" value="Histidine kinase-like ATPase, C-terminal domain"/>
    <property type="match status" value="1"/>
</dbReference>
<feature type="modified residue" description="Phosphohistidine" evidence="15">
    <location>
        <position position="848"/>
    </location>
</feature>
<accession>A0A850RH73</accession>
<protein>
    <recommendedName>
        <fullName evidence="3">histidine kinase</fullName>
        <ecNumber evidence="3">2.7.13.3</ecNumber>
    </recommendedName>
</protein>
<dbReference type="AlphaFoldDB" id="A0A850RH73"/>
<feature type="domain" description="PAS" evidence="21">
    <location>
        <begin position="99"/>
        <end position="171"/>
    </location>
</feature>
<keyword evidence="8 18" id="KW-0812">Transmembrane</keyword>
<dbReference type="RefSeq" id="WP_176975693.1">
    <property type="nucleotide sequence ID" value="NZ_JABZEO010000003.1"/>
</dbReference>
<dbReference type="SUPFAM" id="SSF55785">
    <property type="entry name" value="PYP-like sensor domain (PAS domain)"/>
    <property type="match status" value="2"/>
</dbReference>
<dbReference type="InterPro" id="IPR000700">
    <property type="entry name" value="PAS-assoc_C"/>
</dbReference>
<feature type="coiled-coil region" evidence="17">
    <location>
        <begin position="339"/>
        <end position="366"/>
    </location>
</feature>
<evidence type="ECO:0000256" key="14">
    <source>
        <dbReference type="ARBA" id="ARBA00023136"/>
    </source>
</evidence>
<evidence type="ECO:0000256" key="12">
    <source>
        <dbReference type="ARBA" id="ARBA00022989"/>
    </source>
</evidence>
<dbReference type="InterPro" id="IPR003661">
    <property type="entry name" value="HisK_dim/P_dom"/>
</dbReference>
<evidence type="ECO:0000259" key="21">
    <source>
        <dbReference type="PROSITE" id="PS50112"/>
    </source>
</evidence>
<dbReference type="SUPFAM" id="SSF52172">
    <property type="entry name" value="CheY-like"/>
    <property type="match status" value="1"/>
</dbReference>
<keyword evidence="5" id="KW-0997">Cell inner membrane</keyword>
<dbReference type="NCBIfam" id="TIGR00229">
    <property type="entry name" value="sensory_box"/>
    <property type="match status" value="2"/>
</dbReference>
<feature type="domain" description="Histidine kinase" evidence="19">
    <location>
        <begin position="384"/>
        <end position="605"/>
    </location>
</feature>
<evidence type="ECO:0000256" key="2">
    <source>
        <dbReference type="ARBA" id="ARBA00004429"/>
    </source>
</evidence>
<dbReference type="InterPro" id="IPR008207">
    <property type="entry name" value="Sig_transdc_His_kin_Hpt_dom"/>
</dbReference>
<dbReference type="SMART" id="SM00086">
    <property type="entry name" value="PAC"/>
    <property type="match status" value="2"/>
</dbReference>
<dbReference type="Gene3D" id="3.40.50.2300">
    <property type="match status" value="1"/>
</dbReference>
<evidence type="ECO:0000256" key="18">
    <source>
        <dbReference type="SAM" id="Phobius"/>
    </source>
</evidence>
<evidence type="ECO:0000256" key="5">
    <source>
        <dbReference type="ARBA" id="ARBA00022519"/>
    </source>
</evidence>
<dbReference type="Gene3D" id="3.30.450.20">
    <property type="entry name" value="PAS domain"/>
    <property type="match status" value="2"/>
</dbReference>
<keyword evidence="17" id="KW-0175">Coiled coil</keyword>
<dbReference type="SMART" id="SM00388">
    <property type="entry name" value="HisKA"/>
    <property type="match status" value="1"/>
</dbReference>